<keyword evidence="14" id="KW-1185">Reference proteome</keyword>
<keyword evidence="5" id="KW-0732">Signal</keyword>
<protein>
    <submittedName>
        <fullName evidence="13">TonB-dependent receptor</fullName>
    </submittedName>
</protein>
<keyword evidence="9" id="KW-0998">Cell outer membrane</keyword>
<dbReference type="SUPFAM" id="SSF56935">
    <property type="entry name" value="Porins"/>
    <property type="match status" value="1"/>
</dbReference>
<evidence type="ECO:0000259" key="11">
    <source>
        <dbReference type="Pfam" id="PF00593"/>
    </source>
</evidence>
<dbReference type="PANTHER" id="PTHR30069">
    <property type="entry name" value="TONB-DEPENDENT OUTER MEMBRANE RECEPTOR"/>
    <property type="match status" value="1"/>
</dbReference>
<dbReference type="Proteomes" id="UP000265926">
    <property type="component" value="Unassembled WGS sequence"/>
</dbReference>
<keyword evidence="6 10" id="KW-0798">TonB box</keyword>
<evidence type="ECO:0000256" key="2">
    <source>
        <dbReference type="ARBA" id="ARBA00022448"/>
    </source>
</evidence>
<comment type="caution">
    <text evidence="13">The sequence shown here is derived from an EMBL/GenBank/DDBJ whole genome shotgun (WGS) entry which is preliminary data.</text>
</comment>
<dbReference type="AlphaFoldDB" id="A0A399SVA9"/>
<comment type="subcellular location">
    <subcellularLocation>
        <location evidence="1">Cell outer membrane</location>
        <topology evidence="1">Multi-pass membrane protein</topology>
    </subcellularLocation>
</comment>
<feature type="domain" description="TonB-dependent receptor-like beta-barrel" evidence="11">
    <location>
        <begin position="309"/>
        <end position="642"/>
    </location>
</feature>
<dbReference type="OrthoDB" id="1151166at2"/>
<dbReference type="GO" id="GO:0015344">
    <property type="term" value="F:siderophore uptake transmembrane transporter activity"/>
    <property type="evidence" value="ECO:0007669"/>
    <property type="project" value="TreeGrafter"/>
</dbReference>
<keyword evidence="4" id="KW-0812">Transmembrane</keyword>
<dbReference type="Gene3D" id="2.170.130.10">
    <property type="entry name" value="TonB-dependent receptor, plug domain"/>
    <property type="match status" value="1"/>
</dbReference>
<comment type="similarity">
    <text evidence="10">Belongs to the TonB-dependent receptor family.</text>
</comment>
<evidence type="ECO:0000256" key="4">
    <source>
        <dbReference type="ARBA" id="ARBA00022692"/>
    </source>
</evidence>
<keyword evidence="2" id="KW-0813">Transport</keyword>
<gene>
    <name evidence="13" type="ORF">D1614_20875</name>
</gene>
<evidence type="ECO:0000256" key="9">
    <source>
        <dbReference type="ARBA" id="ARBA00023237"/>
    </source>
</evidence>
<dbReference type="SUPFAM" id="SSF49464">
    <property type="entry name" value="Carboxypeptidase regulatory domain-like"/>
    <property type="match status" value="1"/>
</dbReference>
<evidence type="ECO:0000256" key="1">
    <source>
        <dbReference type="ARBA" id="ARBA00004571"/>
    </source>
</evidence>
<dbReference type="Pfam" id="PF13715">
    <property type="entry name" value="CarbopepD_reg_2"/>
    <property type="match status" value="1"/>
</dbReference>
<dbReference type="PANTHER" id="PTHR30069:SF29">
    <property type="entry name" value="HEMOGLOBIN AND HEMOGLOBIN-HAPTOGLOBIN-BINDING PROTEIN 1-RELATED"/>
    <property type="match status" value="1"/>
</dbReference>
<keyword evidence="7 10" id="KW-0472">Membrane</keyword>
<dbReference type="RefSeq" id="WP_119439937.1">
    <property type="nucleotide sequence ID" value="NZ_QWGR01000018.1"/>
</dbReference>
<dbReference type="Gene3D" id="2.60.40.1120">
    <property type="entry name" value="Carboxypeptidase-like, regulatory domain"/>
    <property type="match status" value="1"/>
</dbReference>
<proteinExistence type="inferred from homology"/>
<dbReference type="EMBL" id="QWGR01000018">
    <property type="protein sequence ID" value="RIJ45975.1"/>
    <property type="molecule type" value="Genomic_DNA"/>
</dbReference>
<dbReference type="Pfam" id="PF07715">
    <property type="entry name" value="Plug"/>
    <property type="match status" value="1"/>
</dbReference>
<evidence type="ECO:0000256" key="7">
    <source>
        <dbReference type="ARBA" id="ARBA00023136"/>
    </source>
</evidence>
<dbReference type="InterPro" id="IPR000531">
    <property type="entry name" value="Beta-barrel_TonB"/>
</dbReference>
<accession>A0A399SVA9</accession>
<evidence type="ECO:0000256" key="5">
    <source>
        <dbReference type="ARBA" id="ARBA00022729"/>
    </source>
</evidence>
<organism evidence="13 14">
    <name type="scientific">Maribellus luteus</name>
    <dbReference type="NCBI Taxonomy" id="2305463"/>
    <lineage>
        <taxon>Bacteria</taxon>
        <taxon>Pseudomonadati</taxon>
        <taxon>Bacteroidota</taxon>
        <taxon>Bacteroidia</taxon>
        <taxon>Marinilabiliales</taxon>
        <taxon>Prolixibacteraceae</taxon>
        <taxon>Maribellus</taxon>
    </lineage>
</organism>
<evidence type="ECO:0000313" key="13">
    <source>
        <dbReference type="EMBL" id="RIJ45975.1"/>
    </source>
</evidence>
<dbReference type="Gene3D" id="2.40.170.20">
    <property type="entry name" value="TonB-dependent receptor, beta-barrel domain"/>
    <property type="match status" value="1"/>
</dbReference>
<evidence type="ECO:0000313" key="14">
    <source>
        <dbReference type="Proteomes" id="UP000265926"/>
    </source>
</evidence>
<evidence type="ECO:0000259" key="12">
    <source>
        <dbReference type="Pfam" id="PF07715"/>
    </source>
</evidence>
<dbReference type="InterPro" id="IPR039426">
    <property type="entry name" value="TonB-dep_rcpt-like"/>
</dbReference>
<keyword evidence="8 13" id="KW-0675">Receptor</keyword>
<evidence type="ECO:0000256" key="6">
    <source>
        <dbReference type="ARBA" id="ARBA00023077"/>
    </source>
</evidence>
<dbReference type="GO" id="GO:0044718">
    <property type="term" value="P:siderophore transmembrane transport"/>
    <property type="evidence" value="ECO:0007669"/>
    <property type="project" value="TreeGrafter"/>
</dbReference>
<dbReference type="InterPro" id="IPR037066">
    <property type="entry name" value="Plug_dom_sf"/>
</dbReference>
<evidence type="ECO:0000256" key="10">
    <source>
        <dbReference type="RuleBase" id="RU003357"/>
    </source>
</evidence>
<evidence type="ECO:0000256" key="8">
    <source>
        <dbReference type="ARBA" id="ARBA00023170"/>
    </source>
</evidence>
<sequence length="951" mass="108211">MSGKQFILSFIFWFGLFNQGNIFAQEKIAVSGKISDAKTGDPVMYANIAFPELGIGTSSNENGEFTLRNVPPGTYNFTVTYIGYQEYTGSITLQKDVDLEIKLKQQSLGLKEVVVTAENNTGVTTSTKIGNEAINHVQATSLNEVMQLIPGNLVVNPNLKTPARISIREIGTDINSALGTAIVVDGIPFSNDGNMQQSIQEGFSSVAGTGIDLRQIAVDNIESITVDVGIPSAEQGNLTSGAVQIKTKTGGSPYRVKLQADPHTKQAYLGKGYLLSGNQGVINIDAGYTDSYGDLNRQTDRFKRVNTSAKYTNTFFRNSTPLNIEWKMDFTSSLDGKKWDPDMKAREEHFAKDKNLNTKISALWSVNKSLFKSLSFDLGVSKTWQEGYEKTLETTSTGANFFVTSLADGEFPVEYGPATYYSEVNYNGRPFDIYSKLKAKFYHQTGRLSNNVLLGTEWRTTGNNGEGRIFDPTHPPAGEGTRPRPFTDIPSLHQLSLFAEDKIDLKLGKTVLHIMAGIRMDNIQPKSFLKTNGTLAVDPRLNVSYTLINRNSSHTFRNITLRAGYGQTTKAPTLLHLYPDKHYSDYVNFNYYPDLAVVTTNVKEDTRNPELKASTSEKLEAGIDFRVNNVKARITGFYEKQEGGFILDHNFFLLMYRQYEQIAPGLHPYFVKGQGVYYTAPDTETPVAVSYEMNEKFYSYGIYRNAQSRRKRGIEYNIDFGRIEALHTSFVLNGAWLQTETHRTDAPYWNQQHYTTYNNNISTQESFVVKFPNKYGYGVVQERLNSNLSIITHIPEIRMLVTLTTQAIWYEKDWRKRYDDYQLYSLSDLRDYLGQPNLFQNEQEDEYYYYLPVSYRNYDDVEHPYLVADFQNTLAQQAIEKEKRYRFAARTLDPLFVFNIKISKEIAQRFKLSFFANNFLNIRPWELDKREGTYLRRNAEPYFGADIRMQF</sequence>
<keyword evidence="3" id="KW-1134">Transmembrane beta strand</keyword>
<dbReference type="GO" id="GO:0009279">
    <property type="term" value="C:cell outer membrane"/>
    <property type="evidence" value="ECO:0007669"/>
    <property type="project" value="UniProtKB-SubCell"/>
</dbReference>
<dbReference type="InterPro" id="IPR036942">
    <property type="entry name" value="Beta-barrel_TonB_sf"/>
</dbReference>
<reference evidence="13 14" key="1">
    <citation type="submission" date="2018-08" db="EMBL/GenBank/DDBJ databases">
        <title>Pallidiluteibacterium maritimus gen. nov., sp. nov., isolated from coastal sediment.</title>
        <authorList>
            <person name="Zhou L.Y."/>
        </authorList>
    </citation>
    <scope>NUCLEOTIDE SEQUENCE [LARGE SCALE GENOMIC DNA]</scope>
    <source>
        <strain evidence="13 14">XSD2</strain>
    </source>
</reference>
<dbReference type="InterPro" id="IPR012910">
    <property type="entry name" value="Plug_dom"/>
</dbReference>
<feature type="domain" description="TonB-dependent receptor plug" evidence="12">
    <location>
        <begin position="125"/>
        <end position="243"/>
    </location>
</feature>
<dbReference type="InterPro" id="IPR008969">
    <property type="entry name" value="CarboxyPept-like_regulatory"/>
</dbReference>
<name>A0A399SVA9_9BACT</name>
<dbReference type="Pfam" id="PF00593">
    <property type="entry name" value="TonB_dep_Rec_b-barrel"/>
    <property type="match status" value="1"/>
</dbReference>
<evidence type="ECO:0000256" key="3">
    <source>
        <dbReference type="ARBA" id="ARBA00022452"/>
    </source>
</evidence>